<dbReference type="Pfam" id="PF13489">
    <property type="entry name" value="Methyltransf_23"/>
    <property type="match status" value="1"/>
</dbReference>
<organism evidence="1 2">
    <name type="scientific">Aquimarina intermedia</name>
    <dbReference type="NCBI Taxonomy" id="350814"/>
    <lineage>
        <taxon>Bacteria</taxon>
        <taxon>Pseudomonadati</taxon>
        <taxon>Bacteroidota</taxon>
        <taxon>Flavobacteriia</taxon>
        <taxon>Flavobacteriales</taxon>
        <taxon>Flavobacteriaceae</taxon>
        <taxon>Aquimarina</taxon>
    </lineage>
</organism>
<accession>A0A5S5BXW3</accession>
<dbReference type="SUPFAM" id="SSF53335">
    <property type="entry name" value="S-adenosyl-L-methionine-dependent methyltransferases"/>
    <property type="match status" value="1"/>
</dbReference>
<keyword evidence="2" id="KW-1185">Reference proteome</keyword>
<protein>
    <submittedName>
        <fullName evidence="1">Methyltransferase family protein</fullName>
    </submittedName>
</protein>
<gene>
    <name evidence="1" type="ORF">BD809_11265</name>
</gene>
<dbReference type="AlphaFoldDB" id="A0A5S5BXW3"/>
<reference evidence="1 2" key="1">
    <citation type="submission" date="2019-07" db="EMBL/GenBank/DDBJ databases">
        <title>Genomic Encyclopedia of Archaeal and Bacterial Type Strains, Phase II (KMG-II): from individual species to whole genera.</title>
        <authorList>
            <person name="Goeker M."/>
        </authorList>
    </citation>
    <scope>NUCLEOTIDE SEQUENCE [LARGE SCALE GENOMIC DNA]</scope>
    <source>
        <strain evidence="1 2">DSM 17527</strain>
    </source>
</reference>
<keyword evidence="1" id="KW-0808">Transferase</keyword>
<dbReference type="EMBL" id="VNHU01000012">
    <property type="protein sequence ID" value="TYP70473.1"/>
    <property type="molecule type" value="Genomic_DNA"/>
</dbReference>
<dbReference type="GO" id="GO:0032259">
    <property type="term" value="P:methylation"/>
    <property type="evidence" value="ECO:0007669"/>
    <property type="project" value="UniProtKB-KW"/>
</dbReference>
<evidence type="ECO:0000313" key="1">
    <source>
        <dbReference type="EMBL" id="TYP70473.1"/>
    </source>
</evidence>
<dbReference type="GO" id="GO:0008168">
    <property type="term" value="F:methyltransferase activity"/>
    <property type="evidence" value="ECO:0007669"/>
    <property type="project" value="UniProtKB-KW"/>
</dbReference>
<name>A0A5S5BXW3_9FLAO</name>
<evidence type="ECO:0000313" key="2">
    <source>
        <dbReference type="Proteomes" id="UP000324376"/>
    </source>
</evidence>
<dbReference type="Gene3D" id="3.40.50.150">
    <property type="entry name" value="Vaccinia Virus protein VP39"/>
    <property type="match status" value="1"/>
</dbReference>
<dbReference type="Proteomes" id="UP000324376">
    <property type="component" value="Unassembled WGS sequence"/>
</dbReference>
<sequence>MCDGVQLATQQRLSPEKEENRYTLHKNDINDTGYQKFVMPLVDAIKKKHSENDIGLDFGCGTGPVIAELLLTAGYDIEKYDPFFAQDYSVFEQTYDFIFCCEVIEHFYSPKQEFSLLHTLLKPEGKLYCKTNLFLPSIDFKNWWYKNDSTHVFFYSKDTIKYIKQAYNFSSVCIEKEFVVFEK</sequence>
<dbReference type="InterPro" id="IPR029063">
    <property type="entry name" value="SAM-dependent_MTases_sf"/>
</dbReference>
<comment type="caution">
    <text evidence="1">The sequence shown here is derived from an EMBL/GenBank/DDBJ whole genome shotgun (WGS) entry which is preliminary data.</text>
</comment>
<proteinExistence type="predicted"/>
<keyword evidence="1" id="KW-0489">Methyltransferase</keyword>